<accession>A0A8J3RJ69</accession>
<feature type="compositionally biased region" description="Polar residues" evidence="1">
    <location>
        <begin position="207"/>
        <end position="216"/>
    </location>
</feature>
<dbReference type="Gene3D" id="3.30.420.40">
    <property type="match status" value="2"/>
</dbReference>
<dbReference type="Pfam" id="PF01869">
    <property type="entry name" value="BcrAD_BadFG"/>
    <property type="match status" value="1"/>
</dbReference>
<protein>
    <recommendedName>
        <fullName evidence="2">ATPase BadF/BadG/BcrA/BcrD type domain-containing protein</fullName>
    </recommendedName>
</protein>
<organism evidence="3 4">
    <name type="scientific">Planobispora longispora</name>
    <dbReference type="NCBI Taxonomy" id="28887"/>
    <lineage>
        <taxon>Bacteria</taxon>
        <taxon>Bacillati</taxon>
        <taxon>Actinomycetota</taxon>
        <taxon>Actinomycetes</taxon>
        <taxon>Streptosporangiales</taxon>
        <taxon>Streptosporangiaceae</taxon>
        <taxon>Planobispora</taxon>
    </lineage>
</organism>
<dbReference type="SUPFAM" id="SSF53067">
    <property type="entry name" value="Actin-like ATPase domain"/>
    <property type="match status" value="2"/>
</dbReference>
<dbReference type="PANTHER" id="PTHR43190:SF3">
    <property type="entry name" value="N-ACETYL-D-GLUCOSAMINE KINASE"/>
    <property type="match status" value="1"/>
</dbReference>
<dbReference type="EMBL" id="BOOH01000017">
    <property type="protein sequence ID" value="GIH75640.1"/>
    <property type="molecule type" value="Genomic_DNA"/>
</dbReference>
<proteinExistence type="predicted"/>
<feature type="domain" description="ATPase BadF/BadG/BcrA/BcrD type" evidence="2">
    <location>
        <begin position="5"/>
        <end position="153"/>
    </location>
</feature>
<evidence type="ECO:0000256" key="1">
    <source>
        <dbReference type="SAM" id="MobiDB-lite"/>
    </source>
</evidence>
<gene>
    <name evidence="3" type="ORF">Plo01_20690</name>
</gene>
<comment type="caution">
    <text evidence="3">The sequence shown here is derived from an EMBL/GenBank/DDBJ whole genome shotgun (WGS) entry which is preliminary data.</text>
</comment>
<dbReference type="InterPro" id="IPR002731">
    <property type="entry name" value="ATPase_BadF"/>
</dbReference>
<name>A0A8J3RJ69_9ACTN</name>
<reference evidence="3 4" key="1">
    <citation type="submission" date="2021-01" db="EMBL/GenBank/DDBJ databases">
        <title>Whole genome shotgun sequence of Planobispora longispora NBRC 13918.</title>
        <authorList>
            <person name="Komaki H."/>
            <person name="Tamura T."/>
        </authorList>
    </citation>
    <scope>NUCLEOTIDE SEQUENCE [LARGE SCALE GENOMIC DNA]</scope>
    <source>
        <strain evidence="3 4">NBRC 13918</strain>
    </source>
</reference>
<feature type="region of interest" description="Disordered" evidence="1">
    <location>
        <begin position="179"/>
        <end position="261"/>
    </location>
</feature>
<dbReference type="AlphaFoldDB" id="A0A8J3RJ69"/>
<dbReference type="Proteomes" id="UP000616724">
    <property type="component" value="Unassembled WGS sequence"/>
</dbReference>
<dbReference type="InterPro" id="IPR043129">
    <property type="entry name" value="ATPase_NBD"/>
</dbReference>
<evidence type="ECO:0000313" key="4">
    <source>
        <dbReference type="Proteomes" id="UP000616724"/>
    </source>
</evidence>
<evidence type="ECO:0000313" key="3">
    <source>
        <dbReference type="EMBL" id="GIH75640.1"/>
    </source>
</evidence>
<keyword evidence="4" id="KW-1185">Reference proteome</keyword>
<evidence type="ECO:0000259" key="2">
    <source>
        <dbReference type="Pfam" id="PF01869"/>
    </source>
</evidence>
<sequence length="401" mass="40413">MAVTTAGAAAGRGRAGAGNPMALGARRAFANLALSVREALTQVDPSEVRAVTVGLAGLGMLHDPAVRAAFQEALRGCGLTVAPRAVGDATAAFAAGTAMPSGTVLISGTGAIAAKIIDRQPVELADGYGWLLGDEGSAFWLGRAAARLAIRQAEGETGPLSRAVVRHLLAPAAGGNGLAAGEELATSPGQKGAGEITTGREPAPPSTREQMGTTDQEPVISVPWEQNGTTGREPASPSAREQNGTTGRESALLDGGPRNGTTGLEIAVPVVPGRRLADLLATAVQARPPIALAELAPLVSEAAAAGDPAAGAIVAEAAARLVETVSRVRSPGDRTPIVLAGSVLTSEGPVRRAVQDLLLRRWDAPVTVAGDGAGAAAWLAAGSFLDPREAAELHHRFVHPS</sequence>
<dbReference type="PANTHER" id="PTHR43190">
    <property type="entry name" value="N-ACETYL-D-GLUCOSAMINE KINASE"/>
    <property type="match status" value="1"/>
</dbReference>
<dbReference type="InterPro" id="IPR052519">
    <property type="entry name" value="Euk-type_GlcNAc_Kinase"/>
</dbReference>
<feature type="compositionally biased region" description="Polar residues" evidence="1">
    <location>
        <begin position="239"/>
        <end position="248"/>
    </location>
</feature>